<gene>
    <name evidence="3" type="primary">LOC115207180</name>
</gene>
<name>A0A673WTA8_SALTR</name>
<feature type="compositionally biased region" description="Basic and acidic residues" evidence="1">
    <location>
        <begin position="382"/>
        <end position="399"/>
    </location>
</feature>
<protein>
    <submittedName>
        <fullName evidence="3">Protein ITPRID2-like</fullName>
    </submittedName>
</protein>
<organism evidence="3 4">
    <name type="scientific">Salmo trutta</name>
    <name type="common">Brown trout</name>
    <dbReference type="NCBI Taxonomy" id="8032"/>
    <lineage>
        <taxon>Eukaryota</taxon>
        <taxon>Metazoa</taxon>
        <taxon>Chordata</taxon>
        <taxon>Craniata</taxon>
        <taxon>Vertebrata</taxon>
        <taxon>Euteleostomi</taxon>
        <taxon>Actinopterygii</taxon>
        <taxon>Neopterygii</taxon>
        <taxon>Teleostei</taxon>
        <taxon>Protacanthopterygii</taxon>
        <taxon>Salmoniformes</taxon>
        <taxon>Salmonidae</taxon>
        <taxon>Salmoninae</taxon>
        <taxon>Salmo</taxon>
    </lineage>
</organism>
<feature type="compositionally biased region" description="Polar residues" evidence="1">
    <location>
        <begin position="32"/>
        <end position="42"/>
    </location>
</feature>
<dbReference type="InParanoid" id="A0A673WTA8"/>
<accession>A0A673WTA8</accession>
<feature type="region of interest" description="Disordered" evidence="1">
    <location>
        <begin position="313"/>
        <end position="488"/>
    </location>
</feature>
<dbReference type="FunCoup" id="A0A673WTA8">
    <property type="interactions" value="52"/>
</dbReference>
<keyword evidence="4" id="KW-1185">Reference proteome</keyword>
<feature type="compositionally biased region" description="Polar residues" evidence="1">
    <location>
        <begin position="722"/>
        <end position="740"/>
    </location>
</feature>
<dbReference type="GO" id="GO:0005102">
    <property type="term" value="F:signaling receptor binding"/>
    <property type="evidence" value="ECO:0007669"/>
    <property type="project" value="InterPro"/>
</dbReference>
<evidence type="ECO:0000313" key="4">
    <source>
        <dbReference type="Proteomes" id="UP000472277"/>
    </source>
</evidence>
<dbReference type="GeneTree" id="ENSGT00940000160763"/>
<reference evidence="3" key="2">
    <citation type="submission" date="2025-09" db="UniProtKB">
        <authorList>
            <consortium name="Ensembl"/>
        </authorList>
    </citation>
    <scope>IDENTIFICATION</scope>
</reference>
<evidence type="ECO:0000313" key="3">
    <source>
        <dbReference type="Ensembl" id="ENSSTUP00000011862.1"/>
    </source>
</evidence>
<feature type="compositionally biased region" description="Polar residues" evidence="1">
    <location>
        <begin position="368"/>
        <end position="378"/>
    </location>
</feature>
<dbReference type="AlphaFoldDB" id="A0A673WTA8"/>
<reference evidence="3" key="1">
    <citation type="submission" date="2025-08" db="UniProtKB">
        <authorList>
            <consortium name="Ensembl"/>
        </authorList>
    </citation>
    <scope>IDENTIFICATION</scope>
</reference>
<feature type="compositionally biased region" description="Basic and acidic residues" evidence="1">
    <location>
        <begin position="425"/>
        <end position="464"/>
    </location>
</feature>
<feature type="compositionally biased region" description="Basic and acidic residues" evidence="1">
    <location>
        <begin position="780"/>
        <end position="793"/>
    </location>
</feature>
<evidence type="ECO:0000256" key="1">
    <source>
        <dbReference type="SAM" id="MobiDB-lite"/>
    </source>
</evidence>
<feature type="domain" description="ITPR-interacting" evidence="2">
    <location>
        <begin position="140"/>
        <end position="304"/>
    </location>
</feature>
<feature type="region of interest" description="Disordered" evidence="1">
    <location>
        <begin position="712"/>
        <end position="887"/>
    </location>
</feature>
<evidence type="ECO:0000259" key="2">
    <source>
        <dbReference type="SMART" id="SM01257"/>
    </source>
</evidence>
<proteinExistence type="predicted"/>
<dbReference type="InterPro" id="IPR043444">
    <property type="entry name" value="TESPA1-like"/>
</dbReference>
<dbReference type="SMART" id="SM01257">
    <property type="entry name" value="KRAP_IP3R_bind"/>
    <property type="match status" value="1"/>
</dbReference>
<feature type="compositionally biased region" description="Acidic residues" evidence="1">
    <location>
        <begin position="794"/>
        <end position="875"/>
    </location>
</feature>
<dbReference type="PANTHER" id="PTHR17469">
    <property type="entry name" value="SPERM SPECIFIC ANTIGEN 2-RELATED"/>
    <property type="match status" value="1"/>
</dbReference>
<dbReference type="PANTHER" id="PTHR17469:SF1">
    <property type="entry name" value="PROTEIN TESPA1"/>
    <property type="match status" value="1"/>
</dbReference>
<dbReference type="Proteomes" id="UP000472277">
    <property type="component" value="Chromosome 14"/>
</dbReference>
<dbReference type="InterPro" id="IPR029325">
    <property type="entry name" value="ITPR-bd"/>
</dbReference>
<dbReference type="Pfam" id="PF14722">
    <property type="entry name" value="KRAP_IP3R_bind"/>
    <property type="match status" value="1"/>
</dbReference>
<sequence>MESPSSTTRRQAWFQTGRQWPTLKEQDPQGPPSTHLSVPHQSASEDDVFSDGCSAGKIESWLLGCGLETDSENSRHNLTVESLLKSNSFEDDLSLGAEATVLNVEEGVSELGSCPLLLPPPKHPHRGVTTSTPRQRLALPLLHLGHSLASSGLSKSTSKASSVSEALQMYAEDAEETLYQLGFGCDEPEVTARIPIRFINFPSHAHGINLRLFLQSQLHRLRQEDPGLSLASRFRQVEVLTAMANAFYSLYSHVSRTPLQKLAPPEFSFSPTADGQIGRRFMGSVRSEPRSPVERLKDTVSKMCLYTGSGGSARLGSDSACPRPGLSPGPGSGSAPKKRSSLPDLVGLVLENTKAEPLSRDMEEDNQDTGNSNETSAAVDTMLKDRETETQGHIDREGEQGLFSDVQDMDTGDSNKTCAVGTCMFRDRETETPGHRDTVRDKELEQGSSSDRDGVDLERERLPDRTPNLGASSLSESGHQREPSSRKKLVFGLTTPRPTCEVGETQNTIHPTGWATVVTPVAKVTHDITHPQIVESVHQAPYSSQLQQWNNNTQAAAILSSVISSENVRRSDRSFTTSDGRHKPGEEECLTTSNSAKSLEVTLTPMSKVESSLGETGTLVVSTFVPIELLSCRKSPCLITVTDVTPSSSLDTHAPEMILPPSGGTTVVAPAAQYYPGVRRNKRYLSPLKPPPLQGQVSHTIQQANSFELEEVHSAGEEDFGQQETIRSTSLSRSTVSQNKGLVVRGDSMQSDSSGYADEDVYSPDREEEPTDREEEPTDREEAPTDREEAPTDREEEPTDREEEPTDREEEPTDREEEPTDREEEPTDREEEPTDREEEPTDREEEPTDREEEPTDREEEPTDREEEPTDREEEPTDRPSGKYSLFV</sequence>
<dbReference type="Ensembl" id="ENSSTUT00000012583.1">
    <property type="protein sequence ID" value="ENSSTUP00000011862.1"/>
    <property type="gene ID" value="ENSSTUG00000005625.1"/>
</dbReference>
<feature type="region of interest" description="Disordered" evidence="1">
    <location>
        <begin position="1"/>
        <end position="50"/>
    </location>
</feature>
<feature type="compositionally biased region" description="Polar residues" evidence="1">
    <location>
        <begin position="1"/>
        <end position="19"/>
    </location>
</feature>
<dbReference type="OMA" id="TVRRRAW"/>
<feature type="compositionally biased region" description="Acidic residues" evidence="1">
    <location>
        <begin position="757"/>
        <end position="779"/>
    </location>
</feature>